<dbReference type="Gene3D" id="3.50.30.50">
    <property type="entry name" value="Putative cyclase"/>
    <property type="match status" value="1"/>
</dbReference>
<evidence type="ECO:0000256" key="1">
    <source>
        <dbReference type="SAM" id="MobiDB-lite"/>
    </source>
</evidence>
<dbReference type="GO" id="GO:0004061">
    <property type="term" value="F:arylformamidase activity"/>
    <property type="evidence" value="ECO:0007669"/>
    <property type="project" value="InterPro"/>
</dbReference>
<gene>
    <name evidence="2" type="ORF">RxyAA322_16120</name>
</gene>
<evidence type="ECO:0000313" key="3">
    <source>
        <dbReference type="Proteomes" id="UP000318065"/>
    </source>
</evidence>
<dbReference type="Pfam" id="PF04199">
    <property type="entry name" value="Cyclase"/>
    <property type="match status" value="1"/>
</dbReference>
<feature type="region of interest" description="Disordered" evidence="1">
    <location>
        <begin position="1"/>
        <end position="22"/>
    </location>
</feature>
<reference evidence="2" key="1">
    <citation type="journal article" date="2019" name="Microbiol. Resour. Announc.">
        <title>Complete Genome Sequence of Rubrobacter xylanophilus Strain AA3-22, Isolated from Arima Onsen in Japan.</title>
        <authorList>
            <person name="Tomariguchi N."/>
            <person name="Miyazaki K."/>
        </authorList>
    </citation>
    <scope>NUCLEOTIDE SEQUENCE [LARGE SCALE GENOMIC DNA]</scope>
    <source>
        <strain evidence="2">AA3-22</strain>
    </source>
</reference>
<dbReference type="GO" id="GO:0019441">
    <property type="term" value="P:L-tryptophan catabolic process to kynurenine"/>
    <property type="evidence" value="ECO:0007669"/>
    <property type="project" value="InterPro"/>
</dbReference>
<dbReference type="InterPro" id="IPR007325">
    <property type="entry name" value="KFase/CYL"/>
</dbReference>
<keyword evidence="3" id="KW-1185">Reference proteome</keyword>
<dbReference type="OrthoDB" id="7067800at2"/>
<accession>A0A510HIL3</accession>
<protein>
    <submittedName>
        <fullName evidence="2">Cyclase</fullName>
    </submittedName>
</protein>
<dbReference type="EMBL" id="AP019791">
    <property type="protein sequence ID" value="BBL79758.1"/>
    <property type="molecule type" value="Genomic_DNA"/>
</dbReference>
<name>A0A510HIL3_9ACTN</name>
<dbReference type="InterPro" id="IPR037175">
    <property type="entry name" value="KFase_sf"/>
</dbReference>
<dbReference type="SUPFAM" id="SSF102198">
    <property type="entry name" value="Putative cyclase"/>
    <property type="match status" value="1"/>
</dbReference>
<dbReference type="Proteomes" id="UP000318065">
    <property type="component" value="Chromosome"/>
</dbReference>
<dbReference type="RefSeq" id="WP_143527799.1">
    <property type="nucleotide sequence ID" value="NZ_AP019791.1"/>
</dbReference>
<sequence>MQGSGGGPRVFDLEQPRTAEMPVYPSHRPGYSYLLHRHHEDEYDPEEGGPRTSASGVIICMEHTGTHIDALCHQSDALRLYGGIPVDGRVQTSRGFTRLGVEEIPPIVAPGVLLDAASVRGVDCLEPGYAVTVADLEECCARQGVAVEPGSVVLVRTGNARHWGDPERYLAGPGISADASRWLAGARPLAVGADNMAWDVPGVKDPELGCTLPGHLILLARYGIYIIENLMLEELAAAGVHRFRFVCTPLKLVGATGSPVRPVAVESW</sequence>
<proteinExistence type="predicted"/>
<organism evidence="2 3">
    <name type="scientific">Rubrobacter xylanophilus</name>
    <dbReference type="NCBI Taxonomy" id="49319"/>
    <lineage>
        <taxon>Bacteria</taxon>
        <taxon>Bacillati</taxon>
        <taxon>Actinomycetota</taxon>
        <taxon>Rubrobacteria</taxon>
        <taxon>Rubrobacterales</taxon>
        <taxon>Rubrobacteraceae</taxon>
        <taxon>Rubrobacter</taxon>
    </lineage>
</organism>
<evidence type="ECO:0000313" key="2">
    <source>
        <dbReference type="EMBL" id="BBL79758.1"/>
    </source>
</evidence>
<dbReference type="PANTHER" id="PTHR34861:SF10">
    <property type="entry name" value="CYCLASE"/>
    <property type="match status" value="1"/>
</dbReference>
<dbReference type="PANTHER" id="PTHR34861">
    <property type="match status" value="1"/>
</dbReference>
<dbReference type="AlphaFoldDB" id="A0A510HIL3"/>